<evidence type="ECO:0000256" key="1">
    <source>
        <dbReference type="SAM" id="Phobius"/>
    </source>
</evidence>
<dbReference type="GO" id="GO:0006122">
    <property type="term" value="P:mitochondrial electron transport, ubiquinol to cytochrome c"/>
    <property type="evidence" value="ECO:0007669"/>
    <property type="project" value="InterPro"/>
</dbReference>
<dbReference type="STRING" id="105984.A0A427XUL9"/>
<evidence type="ECO:0000313" key="3">
    <source>
        <dbReference type="Proteomes" id="UP000279236"/>
    </source>
</evidence>
<keyword evidence="1" id="KW-0812">Transmembrane</keyword>
<dbReference type="EMBL" id="RSCE01000005">
    <property type="protein sequence ID" value="RSH82540.1"/>
    <property type="molecule type" value="Genomic_DNA"/>
</dbReference>
<dbReference type="GO" id="GO:0005739">
    <property type="term" value="C:mitochondrion"/>
    <property type="evidence" value="ECO:0007669"/>
    <property type="project" value="GOC"/>
</dbReference>
<dbReference type="PANTHER" id="PTHR28254">
    <property type="entry name" value="CYTOCHROME B-C1 COMPLEX SUBUNIT 10"/>
    <property type="match status" value="1"/>
</dbReference>
<dbReference type="RefSeq" id="XP_028476772.1">
    <property type="nucleotide sequence ID" value="XM_028622879.1"/>
</dbReference>
<dbReference type="OrthoDB" id="2391627at2759"/>
<dbReference type="Proteomes" id="UP000279236">
    <property type="component" value="Unassembled WGS sequence"/>
</dbReference>
<proteinExistence type="predicted"/>
<accession>A0A427XUL9</accession>
<dbReference type="PANTHER" id="PTHR28254:SF1">
    <property type="entry name" value="CYTOCHROME B-C1 COMPLEX SUBUNIT 10, MITOCHONDRIAL"/>
    <property type="match status" value="1"/>
</dbReference>
<name>A0A427XUL9_9TREE</name>
<dbReference type="InterPro" id="IPR019182">
    <property type="entry name" value="Cytochrome_b-c1_su10_fun"/>
</dbReference>
<protein>
    <submittedName>
        <fullName evidence="2">Uncharacterized protein</fullName>
    </submittedName>
</protein>
<keyword evidence="1" id="KW-0472">Membrane</keyword>
<feature type="transmembrane region" description="Helical" evidence="1">
    <location>
        <begin position="28"/>
        <end position="49"/>
    </location>
</feature>
<dbReference type="GeneID" id="39592063"/>
<keyword evidence="1" id="KW-1133">Transmembrane helix</keyword>
<evidence type="ECO:0000313" key="2">
    <source>
        <dbReference type="EMBL" id="RSH82540.1"/>
    </source>
</evidence>
<gene>
    <name evidence="2" type="ORF">EHS24_007520</name>
</gene>
<dbReference type="Pfam" id="PF09796">
    <property type="entry name" value="QCR10"/>
    <property type="match status" value="1"/>
</dbReference>
<sequence>MPYTLKVTKVPHFGRFSAEFFRPFGPSLMFWGAGAGVAVSLFMSPVPIFQRDVLHRFPFLKDYFTDKTPDCDKPF</sequence>
<reference evidence="2 3" key="1">
    <citation type="submission" date="2018-11" db="EMBL/GenBank/DDBJ databases">
        <title>Genome sequence of Apiotrichum porosum DSM 27194.</title>
        <authorList>
            <person name="Aliyu H."/>
            <person name="Gorte O."/>
            <person name="Ochsenreither K."/>
        </authorList>
    </citation>
    <scope>NUCLEOTIDE SEQUENCE [LARGE SCALE GENOMIC DNA]</scope>
    <source>
        <strain evidence="2 3">DSM 27194</strain>
    </source>
</reference>
<dbReference type="AlphaFoldDB" id="A0A427XUL9"/>
<organism evidence="2 3">
    <name type="scientific">Apiotrichum porosum</name>
    <dbReference type="NCBI Taxonomy" id="105984"/>
    <lineage>
        <taxon>Eukaryota</taxon>
        <taxon>Fungi</taxon>
        <taxon>Dikarya</taxon>
        <taxon>Basidiomycota</taxon>
        <taxon>Agaricomycotina</taxon>
        <taxon>Tremellomycetes</taxon>
        <taxon>Trichosporonales</taxon>
        <taxon>Trichosporonaceae</taxon>
        <taxon>Apiotrichum</taxon>
    </lineage>
</organism>
<keyword evidence="3" id="KW-1185">Reference proteome</keyword>
<comment type="caution">
    <text evidence="2">The sequence shown here is derived from an EMBL/GenBank/DDBJ whole genome shotgun (WGS) entry which is preliminary data.</text>
</comment>